<reference evidence="4" key="1">
    <citation type="journal article" date="2020" name="Stud. Mycol.">
        <title>101 Dothideomycetes genomes: a test case for predicting lifestyles and emergence of pathogens.</title>
        <authorList>
            <person name="Haridas S."/>
            <person name="Albert R."/>
            <person name="Binder M."/>
            <person name="Bloem J."/>
            <person name="Labutti K."/>
            <person name="Salamov A."/>
            <person name="Andreopoulos B."/>
            <person name="Baker S."/>
            <person name="Barry K."/>
            <person name="Bills G."/>
            <person name="Bluhm B."/>
            <person name="Cannon C."/>
            <person name="Castanera R."/>
            <person name="Culley D."/>
            <person name="Daum C."/>
            <person name="Ezra D."/>
            <person name="Gonzalez J."/>
            <person name="Henrissat B."/>
            <person name="Kuo A."/>
            <person name="Liang C."/>
            <person name="Lipzen A."/>
            <person name="Lutzoni F."/>
            <person name="Magnuson J."/>
            <person name="Mondo S."/>
            <person name="Nolan M."/>
            <person name="Ohm R."/>
            <person name="Pangilinan J."/>
            <person name="Park H.-J."/>
            <person name="Ramirez L."/>
            <person name="Alfaro M."/>
            <person name="Sun H."/>
            <person name="Tritt A."/>
            <person name="Yoshinaga Y."/>
            <person name="Zwiers L.-H."/>
            <person name="Turgeon B."/>
            <person name="Goodwin S."/>
            <person name="Spatafora J."/>
            <person name="Crous P."/>
            <person name="Grigoriev I."/>
        </authorList>
    </citation>
    <scope>NUCLEOTIDE SEQUENCE</scope>
    <source>
        <strain evidence="4">CBS 175.79</strain>
    </source>
</reference>
<keyword evidence="3" id="KW-1133">Transmembrane helix</keyword>
<evidence type="ECO:0000313" key="5">
    <source>
        <dbReference type="Proteomes" id="UP000799778"/>
    </source>
</evidence>
<proteinExistence type="inferred from homology"/>
<dbReference type="PANTHER" id="PTHR33365">
    <property type="entry name" value="YALI0B05434P"/>
    <property type="match status" value="1"/>
</dbReference>
<dbReference type="GO" id="GO:0043386">
    <property type="term" value="P:mycotoxin biosynthetic process"/>
    <property type="evidence" value="ECO:0007669"/>
    <property type="project" value="InterPro"/>
</dbReference>
<comment type="similarity">
    <text evidence="2">Belongs to the ustYa family.</text>
</comment>
<keyword evidence="3" id="KW-0472">Membrane</keyword>
<evidence type="ECO:0000313" key="4">
    <source>
        <dbReference type="EMBL" id="KAF2019786.1"/>
    </source>
</evidence>
<sequence length="272" mass="30748">MKDELSNTGLLTAEETSWKEQKPQRPRWHWIVALVSSLLITNFLTFIVTFKTASIPYVSVATPPKGVPRILSKIPKKPGPKFLNSTFYDQNDDILWKHSSHEVEQAWHNLTQGGGGLLMISKEDAAQADIDPKRHAYWNNPEAGLVGYPVGIEVLHQVHCLNLIRANLYYNRGFTEKNCEYTACGVPEDYAQLHIDHCVDLIRSRLMCTADVGIVPMIWLGDKGRITGDMGRMHTCRNYDAVRQFAIDNARGVPELGVVKPAKDDFRVDDYI</sequence>
<dbReference type="InterPro" id="IPR021765">
    <property type="entry name" value="UstYa-like"/>
</dbReference>
<keyword evidence="5" id="KW-1185">Reference proteome</keyword>
<dbReference type="Proteomes" id="UP000799778">
    <property type="component" value="Unassembled WGS sequence"/>
</dbReference>
<evidence type="ECO:0000256" key="2">
    <source>
        <dbReference type="ARBA" id="ARBA00035112"/>
    </source>
</evidence>
<dbReference type="PANTHER" id="PTHR33365:SF4">
    <property type="entry name" value="CYCLOCHLOROTINE BIOSYNTHESIS PROTEIN O"/>
    <property type="match status" value="1"/>
</dbReference>
<gene>
    <name evidence="4" type="ORF">BU24DRAFT_459418</name>
</gene>
<protein>
    <submittedName>
        <fullName evidence="4">Uncharacterized protein</fullName>
    </submittedName>
</protein>
<name>A0A6A5Y3E8_9PLEO</name>
<evidence type="ECO:0000256" key="3">
    <source>
        <dbReference type="SAM" id="Phobius"/>
    </source>
</evidence>
<dbReference type="OrthoDB" id="3687641at2759"/>
<comment type="pathway">
    <text evidence="1">Mycotoxin biosynthesis.</text>
</comment>
<dbReference type="EMBL" id="ML978067">
    <property type="protein sequence ID" value="KAF2019786.1"/>
    <property type="molecule type" value="Genomic_DNA"/>
</dbReference>
<evidence type="ECO:0000256" key="1">
    <source>
        <dbReference type="ARBA" id="ARBA00004685"/>
    </source>
</evidence>
<accession>A0A6A5Y3E8</accession>
<dbReference type="GeneID" id="54289121"/>
<dbReference type="Pfam" id="PF11807">
    <property type="entry name" value="UstYa"/>
    <property type="match status" value="1"/>
</dbReference>
<organism evidence="4 5">
    <name type="scientific">Aaosphaeria arxii CBS 175.79</name>
    <dbReference type="NCBI Taxonomy" id="1450172"/>
    <lineage>
        <taxon>Eukaryota</taxon>
        <taxon>Fungi</taxon>
        <taxon>Dikarya</taxon>
        <taxon>Ascomycota</taxon>
        <taxon>Pezizomycotina</taxon>
        <taxon>Dothideomycetes</taxon>
        <taxon>Pleosporomycetidae</taxon>
        <taxon>Pleosporales</taxon>
        <taxon>Pleosporales incertae sedis</taxon>
        <taxon>Aaosphaeria</taxon>
    </lineage>
</organism>
<keyword evidence="3" id="KW-0812">Transmembrane</keyword>
<dbReference type="RefSeq" id="XP_033388125.1">
    <property type="nucleotide sequence ID" value="XM_033531724.1"/>
</dbReference>
<feature type="transmembrane region" description="Helical" evidence="3">
    <location>
        <begin position="28"/>
        <end position="50"/>
    </location>
</feature>
<dbReference type="AlphaFoldDB" id="A0A6A5Y3E8"/>